<accession>A0AAE0CSV4</accession>
<comment type="caution">
    <text evidence="1">The sequence shown here is derived from an EMBL/GenBank/DDBJ whole genome shotgun (WGS) entry which is preliminary data.</text>
</comment>
<dbReference type="AlphaFoldDB" id="A0AAE0CSV4"/>
<evidence type="ECO:0000313" key="2">
    <source>
        <dbReference type="Proteomes" id="UP001280121"/>
    </source>
</evidence>
<keyword evidence="2" id="KW-1185">Reference proteome</keyword>
<name>A0AAE0CSV4_9ROSI</name>
<protein>
    <submittedName>
        <fullName evidence="1">Uncharacterized protein</fullName>
    </submittedName>
</protein>
<gene>
    <name evidence="1" type="ORF">Ddye_000969</name>
</gene>
<proteinExistence type="predicted"/>
<reference evidence="1" key="1">
    <citation type="journal article" date="2023" name="Plant J.">
        <title>Genome sequences and population genomics provide insights into the demographic history, inbreeding, and mutation load of two 'living fossil' tree species of Dipteronia.</title>
        <authorList>
            <person name="Feng Y."/>
            <person name="Comes H.P."/>
            <person name="Chen J."/>
            <person name="Zhu S."/>
            <person name="Lu R."/>
            <person name="Zhang X."/>
            <person name="Li P."/>
            <person name="Qiu J."/>
            <person name="Olsen K.M."/>
            <person name="Qiu Y."/>
        </authorList>
    </citation>
    <scope>NUCLEOTIDE SEQUENCE</scope>
    <source>
        <strain evidence="1">KIB01</strain>
    </source>
</reference>
<dbReference type="Proteomes" id="UP001280121">
    <property type="component" value="Unassembled WGS sequence"/>
</dbReference>
<sequence length="51" mass="5908">MAPKFQTDSSQLKDLHLVQRVATILQEHCYSQQTQCLRTLHFQGITKAHQV</sequence>
<organism evidence="1 2">
    <name type="scientific">Dipteronia dyeriana</name>
    <dbReference type="NCBI Taxonomy" id="168575"/>
    <lineage>
        <taxon>Eukaryota</taxon>
        <taxon>Viridiplantae</taxon>
        <taxon>Streptophyta</taxon>
        <taxon>Embryophyta</taxon>
        <taxon>Tracheophyta</taxon>
        <taxon>Spermatophyta</taxon>
        <taxon>Magnoliopsida</taxon>
        <taxon>eudicotyledons</taxon>
        <taxon>Gunneridae</taxon>
        <taxon>Pentapetalae</taxon>
        <taxon>rosids</taxon>
        <taxon>malvids</taxon>
        <taxon>Sapindales</taxon>
        <taxon>Sapindaceae</taxon>
        <taxon>Hippocastanoideae</taxon>
        <taxon>Acereae</taxon>
        <taxon>Dipteronia</taxon>
    </lineage>
</organism>
<evidence type="ECO:0000313" key="1">
    <source>
        <dbReference type="EMBL" id="KAK2662395.1"/>
    </source>
</evidence>
<dbReference type="EMBL" id="JANJYI010000001">
    <property type="protein sequence ID" value="KAK2662395.1"/>
    <property type="molecule type" value="Genomic_DNA"/>
</dbReference>